<protein>
    <submittedName>
        <fullName evidence="2">Uncharacterized protein</fullName>
    </submittedName>
</protein>
<dbReference type="EMBL" id="MU865225">
    <property type="protein sequence ID" value="KAK4456422.1"/>
    <property type="molecule type" value="Genomic_DNA"/>
</dbReference>
<dbReference type="Proteomes" id="UP001321749">
    <property type="component" value="Unassembled WGS sequence"/>
</dbReference>
<keyword evidence="1" id="KW-0812">Transmembrane</keyword>
<dbReference type="AlphaFoldDB" id="A0AAV9H6T3"/>
<keyword evidence="1" id="KW-1133">Transmembrane helix</keyword>
<accession>A0AAV9H6T3</accession>
<sequence length="88" mass="10794">MAGRVLVLFWEMILWDYGWDGESVKQKRHWFMIFFFLFPSVHPEVYLASLLYTPFFQNFTLEIYKEYFYYLVCLVFGFWRFEGTGNGI</sequence>
<keyword evidence="3" id="KW-1185">Reference proteome</keyword>
<feature type="transmembrane region" description="Helical" evidence="1">
    <location>
        <begin position="67"/>
        <end position="83"/>
    </location>
</feature>
<gene>
    <name evidence="2" type="ORF">QBC42DRAFT_281338</name>
</gene>
<reference evidence="2" key="2">
    <citation type="submission" date="2023-06" db="EMBL/GenBank/DDBJ databases">
        <authorList>
            <consortium name="Lawrence Berkeley National Laboratory"/>
            <person name="Mondo S.J."/>
            <person name="Hensen N."/>
            <person name="Bonometti L."/>
            <person name="Westerberg I."/>
            <person name="Brannstrom I.O."/>
            <person name="Guillou S."/>
            <person name="Cros-Aarteil S."/>
            <person name="Calhoun S."/>
            <person name="Haridas S."/>
            <person name="Kuo A."/>
            <person name="Pangilinan J."/>
            <person name="Riley R."/>
            <person name="Labutti K."/>
            <person name="Andreopoulos B."/>
            <person name="Lipzen A."/>
            <person name="Chen C."/>
            <person name="Yanf M."/>
            <person name="Daum C."/>
            <person name="Ng V."/>
            <person name="Clum A."/>
            <person name="Steindorff A."/>
            <person name="Ohm R."/>
            <person name="Martin F."/>
            <person name="Silar P."/>
            <person name="Natvig D."/>
            <person name="Lalanne C."/>
            <person name="Gautier V."/>
            <person name="Ament-Velasquez S.L."/>
            <person name="Kruys A."/>
            <person name="Hutchinson M.I."/>
            <person name="Powell A.J."/>
            <person name="Barry K."/>
            <person name="Miller A.N."/>
            <person name="Grigoriev I.V."/>
            <person name="Debuchy R."/>
            <person name="Gladieux P."/>
            <person name="Thoren M.H."/>
            <person name="Johannesson H."/>
        </authorList>
    </citation>
    <scope>NUCLEOTIDE SEQUENCE</scope>
    <source>
        <strain evidence="2">PSN324</strain>
    </source>
</reference>
<reference evidence="2" key="1">
    <citation type="journal article" date="2023" name="Mol. Phylogenet. Evol.">
        <title>Genome-scale phylogeny and comparative genomics of the fungal order Sordariales.</title>
        <authorList>
            <person name="Hensen N."/>
            <person name="Bonometti L."/>
            <person name="Westerberg I."/>
            <person name="Brannstrom I.O."/>
            <person name="Guillou S."/>
            <person name="Cros-Aarteil S."/>
            <person name="Calhoun S."/>
            <person name="Haridas S."/>
            <person name="Kuo A."/>
            <person name="Mondo S."/>
            <person name="Pangilinan J."/>
            <person name="Riley R."/>
            <person name="LaButti K."/>
            <person name="Andreopoulos B."/>
            <person name="Lipzen A."/>
            <person name="Chen C."/>
            <person name="Yan M."/>
            <person name="Daum C."/>
            <person name="Ng V."/>
            <person name="Clum A."/>
            <person name="Steindorff A."/>
            <person name="Ohm R.A."/>
            <person name="Martin F."/>
            <person name="Silar P."/>
            <person name="Natvig D.O."/>
            <person name="Lalanne C."/>
            <person name="Gautier V."/>
            <person name="Ament-Velasquez S.L."/>
            <person name="Kruys A."/>
            <person name="Hutchinson M.I."/>
            <person name="Powell A.J."/>
            <person name="Barry K."/>
            <person name="Miller A.N."/>
            <person name="Grigoriev I.V."/>
            <person name="Debuchy R."/>
            <person name="Gladieux P."/>
            <person name="Hiltunen Thoren M."/>
            <person name="Johannesson H."/>
        </authorList>
    </citation>
    <scope>NUCLEOTIDE SEQUENCE</scope>
    <source>
        <strain evidence="2">PSN324</strain>
    </source>
</reference>
<name>A0AAV9H6T3_9PEZI</name>
<evidence type="ECO:0000313" key="3">
    <source>
        <dbReference type="Proteomes" id="UP001321749"/>
    </source>
</evidence>
<feature type="transmembrane region" description="Helical" evidence="1">
    <location>
        <begin position="30"/>
        <end position="55"/>
    </location>
</feature>
<proteinExistence type="predicted"/>
<evidence type="ECO:0000313" key="2">
    <source>
        <dbReference type="EMBL" id="KAK4456422.1"/>
    </source>
</evidence>
<evidence type="ECO:0000256" key="1">
    <source>
        <dbReference type="SAM" id="Phobius"/>
    </source>
</evidence>
<comment type="caution">
    <text evidence="2">The sequence shown here is derived from an EMBL/GenBank/DDBJ whole genome shotgun (WGS) entry which is preliminary data.</text>
</comment>
<keyword evidence="1" id="KW-0472">Membrane</keyword>
<organism evidence="2 3">
    <name type="scientific">Cladorrhinum samala</name>
    <dbReference type="NCBI Taxonomy" id="585594"/>
    <lineage>
        <taxon>Eukaryota</taxon>
        <taxon>Fungi</taxon>
        <taxon>Dikarya</taxon>
        <taxon>Ascomycota</taxon>
        <taxon>Pezizomycotina</taxon>
        <taxon>Sordariomycetes</taxon>
        <taxon>Sordariomycetidae</taxon>
        <taxon>Sordariales</taxon>
        <taxon>Podosporaceae</taxon>
        <taxon>Cladorrhinum</taxon>
    </lineage>
</organism>